<comment type="caution">
    <text evidence="1">The sequence shown here is derived from an EMBL/GenBank/DDBJ whole genome shotgun (WGS) entry which is preliminary data.</text>
</comment>
<dbReference type="SUPFAM" id="SSF103025">
    <property type="entry name" value="Folate-binding domain"/>
    <property type="match status" value="1"/>
</dbReference>
<evidence type="ECO:0000313" key="2">
    <source>
        <dbReference type="Proteomes" id="UP000645462"/>
    </source>
</evidence>
<proteinExistence type="predicted"/>
<dbReference type="InterPro" id="IPR027266">
    <property type="entry name" value="TrmE/GcvT-like"/>
</dbReference>
<keyword evidence="2" id="KW-1185">Reference proteome</keyword>
<dbReference type="Gene3D" id="3.30.1360.120">
    <property type="entry name" value="Probable tRNA modification gtpase trme, domain 1"/>
    <property type="match status" value="1"/>
</dbReference>
<name>A0ABQ1K8A9_9RHOB</name>
<dbReference type="Gene3D" id="3.30.70.1520">
    <property type="entry name" value="Heterotetrameric sarcosine oxidase"/>
    <property type="match status" value="1"/>
</dbReference>
<gene>
    <name evidence="1" type="ORF">GCM10011363_04780</name>
</gene>
<accession>A0ABQ1K8A9</accession>
<dbReference type="EMBL" id="BMFC01000001">
    <property type="protein sequence ID" value="GGB91243.1"/>
    <property type="molecule type" value="Genomic_DNA"/>
</dbReference>
<evidence type="ECO:0000313" key="1">
    <source>
        <dbReference type="EMBL" id="GGB91243.1"/>
    </source>
</evidence>
<evidence type="ECO:0008006" key="3">
    <source>
        <dbReference type="Google" id="ProtNLM"/>
    </source>
</evidence>
<dbReference type="Proteomes" id="UP000645462">
    <property type="component" value="Unassembled WGS sequence"/>
</dbReference>
<dbReference type="RefSeq" id="WP_229747634.1">
    <property type="nucleotide sequence ID" value="NZ_BMFC01000001.1"/>
</dbReference>
<reference evidence="2" key="1">
    <citation type="journal article" date="2019" name="Int. J. Syst. Evol. Microbiol.">
        <title>The Global Catalogue of Microorganisms (GCM) 10K type strain sequencing project: providing services to taxonomists for standard genome sequencing and annotation.</title>
        <authorList>
            <consortium name="The Broad Institute Genomics Platform"/>
            <consortium name="The Broad Institute Genome Sequencing Center for Infectious Disease"/>
            <person name="Wu L."/>
            <person name="Ma J."/>
        </authorList>
    </citation>
    <scope>NUCLEOTIDE SEQUENCE [LARGE SCALE GENOMIC DNA]</scope>
    <source>
        <strain evidence="2">CGMCC 1.12478</strain>
    </source>
</reference>
<protein>
    <recommendedName>
        <fullName evidence="3">Sarcosine oxidase subunit gamma</fullName>
    </recommendedName>
</protein>
<organism evidence="1 2">
    <name type="scientific">Marivita lacus</name>
    <dbReference type="NCBI Taxonomy" id="1323742"/>
    <lineage>
        <taxon>Bacteria</taxon>
        <taxon>Pseudomonadati</taxon>
        <taxon>Pseudomonadota</taxon>
        <taxon>Alphaproteobacteria</taxon>
        <taxon>Rhodobacterales</taxon>
        <taxon>Roseobacteraceae</taxon>
        <taxon>Marivita</taxon>
    </lineage>
</organism>
<sequence length="187" mass="19668">MHDLAPLCALGDSNPRTDSVAGVALTENPGHAFASIAARLGQETACAAQLATLLGGAAPNVGAMVSTNTYMAFWIGPDQWMISAPFDTHEDLAAQLKARFGKSASITDQTDAWVCFHMQGDGVERVMQLCANIDIEQMQVGAATRSVIHYMGVYVIRTAPDALTILGGRSSAGSLHHALLTAMRAAL</sequence>